<dbReference type="RefSeq" id="WP_220167501.1">
    <property type="nucleotide sequence ID" value="NZ_JAIBOA010000010.1"/>
</dbReference>
<dbReference type="InterPro" id="IPR006076">
    <property type="entry name" value="FAD-dep_OxRdtase"/>
</dbReference>
<dbReference type="InterPro" id="IPR036188">
    <property type="entry name" value="FAD/NAD-bd_sf"/>
</dbReference>
<dbReference type="PANTHER" id="PTHR13847:SF281">
    <property type="entry name" value="FAD DEPENDENT OXIDOREDUCTASE DOMAIN-CONTAINING PROTEIN"/>
    <property type="match status" value="1"/>
</dbReference>
<accession>A0ABS7FV37</accession>
<dbReference type="Pfam" id="PF01266">
    <property type="entry name" value="DAO"/>
    <property type="match status" value="1"/>
</dbReference>
<sequence>MNPTAPHRSRLGGAAPTPFWLDRPDRPAPLPRLTADTRCDLAVVGGGYTGLWTALLAKRRRPGLDVLVVEQRTCGHAASGRNGGFCSPSITHGLANGAERWPDEIGDLQRLGMANFAAMERDLETYGIDCGFVRSGKVSLAATPWQERALRQGAELARRHGERAEFLEGAELRAYVDSPLWSSGLLLRDYALLDPVRLVDGLRRACLDAGVRIAENTEVTGLHAPRRGRVRLRTPYAEVAAVQVALATNVYRPLLRRLRLSWIPVYDYALVTEPLSEERLAEIGWTGDHGLSDAGNQFHYFRKTADDRILWGGYDAVYHWGGPVDEALTQRPETFDVLAAQFAEAFPSLADVAFTHAWGGIIDSTTRFAMFAGTASGGRIGYALGFTGLGVSATRFGAEAMLDLLAGRATERTRPAMIRRPPVPFPPEPVRYLGVQATRRSLDREDRTGRRDAWLRLLDRLGLGFDS</sequence>
<name>A0ABS7FV37_9ACTN</name>
<reference evidence="3 4" key="1">
    <citation type="submission" date="2021-07" db="EMBL/GenBank/DDBJ databases">
        <title>Actinomadura sp. PM05-2 isolated from lichen.</title>
        <authorList>
            <person name="Somphong A."/>
            <person name="Phongsopitanun W."/>
            <person name="Tanasupawat S."/>
            <person name="Peongsungnone V."/>
        </authorList>
    </citation>
    <scope>NUCLEOTIDE SEQUENCE [LARGE SCALE GENOMIC DNA]</scope>
    <source>
        <strain evidence="3 4">PM05-2</strain>
    </source>
</reference>
<dbReference type="PANTHER" id="PTHR13847">
    <property type="entry name" value="SARCOSINE DEHYDROGENASE-RELATED"/>
    <property type="match status" value="1"/>
</dbReference>
<dbReference type="EMBL" id="JAIBOA010000010">
    <property type="protein sequence ID" value="MBW8484281.1"/>
    <property type="molecule type" value="Genomic_DNA"/>
</dbReference>
<feature type="region of interest" description="Disordered" evidence="1">
    <location>
        <begin position="1"/>
        <end position="25"/>
    </location>
</feature>
<evidence type="ECO:0000313" key="3">
    <source>
        <dbReference type="EMBL" id="MBW8484281.1"/>
    </source>
</evidence>
<gene>
    <name evidence="3" type="ORF">K1Y72_18000</name>
</gene>
<evidence type="ECO:0000256" key="1">
    <source>
        <dbReference type="SAM" id="MobiDB-lite"/>
    </source>
</evidence>
<keyword evidence="4" id="KW-1185">Reference proteome</keyword>
<organism evidence="3 4">
    <name type="scientific">Actinomadura parmotrematis</name>
    <dbReference type="NCBI Taxonomy" id="2864039"/>
    <lineage>
        <taxon>Bacteria</taxon>
        <taxon>Bacillati</taxon>
        <taxon>Actinomycetota</taxon>
        <taxon>Actinomycetes</taxon>
        <taxon>Streptosporangiales</taxon>
        <taxon>Thermomonosporaceae</taxon>
        <taxon>Actinomadura</taxon>
    </lineage>
</organism>
<evidence type="ECO:0000313" key="4">
    <source>
        <dbReference type="Proteomes" id="UP000774570"/>
    </source>
</evidence>
<proteinExistence type="predicted"/>
<dbReference type="Gene3D" id="3.30.9.10">
    <property type="entry name" value="D-Amino Acid Oxidase, subunit A, domain 2"/>
    <property type="match status" value="1"/>
</dbReference>
<comment type="caution">
    <text evidence="3">The sequence shown here is derived from an EMBL/GenBank/DDBJ whole genome shotgun (WGS) entry which is preliminary data.</text>
</comment>
<dbReference type="Gene3D" id="3.50.50.60">
    <property type="entry name" value="FAD/NAD(P)-binding domain"/>
    <property type="match status" value="1"/>
</dbReference>
<dbReference type="Proteomes" id="UP000774570">
    <property type="component" value="Unassembled WGS sequence"/>
</dbReference>
<dbReference type="SUPFAM" id="SSF51905">
    <property type="entry name" value="FAD/NAD(P)-binding domain"/>
    <property type="match status" value="1"/>
</dbReference>
<protein>
    <submittedName>
        <fullName evidence="3">FAD-binding oxidoreductase</fullName>
    </submittedName>
</protein>
<evidence type="ECO:0000259" key="2">
    <source>
        <dbReference type="Pfam" id="PF01266"/>
    </source>
</evidence>
<feature type="domain" description="FAD dependent oxidoreductase" evidence="2">
    <location>
        <begin position="40"/>
        <end position="402"/>
    </location>
</feature>